<evidence type="ECO:0000256" key="1">
    <source>
        <dbReference type="SAM" id="Coils"/>
    </source>
</evidence>
<feature type="coiled-coil region" evidence="1">
    <location>
        <begin position="19"/>
        <end position="51"/>
    </location>
</feature>
<comment type="caution">
    <text evidence="3">The sequence shown here is derived from an EMBL/GenBank/DDBJ whole genome shotgun (WGS) entry which is preliminary data.</text>
</comment>
<sequence length="267" mass="29972">MEKHQPTENLIQGGATEELEEKKLWKEKLRKEILEEEKERIMNSVESEITKKAAEIEMLLEFIGKPAKLVVLPIDYAHFPKQKLLLEQGSSLSHHLVNNGNGISSSAATLDADIKGWLNLVKDDSAENTMIPVEEAKAEVQASEEKQYLIRPIKKQKTGFKWSCPLCGVTTTSEINLNKHFMGKKHKIKSSKAQRILNSDPVDATNGLPMKMQANGKLFMVYKKGNILWCNNNNCNFTCAKTAEMVLHLSGPEHEVCENGEEGKSDI</sequence>
<dbReference type="PANTHER" id="PTHR47487">
    <property type="entry name" value="OS06G0651300 PROTEIN-RELATED"/>
    <property type="match status" value="1"/>
</dbReference>
<dbReference type="Pfam" id="PF12874">
    <property type="entry name" value="zf-met"/>
    <property type="match status" value="1"/>
</dbReference>
<gene>
    <name evidence="3" type="ORF">FCM35_KLT08929</name>
</gene>
<keyword evidence="4" id="KW-1185">Reference proteome</keyword>
<keyword evidence="1" id="KW-0175">Coiled coil</keyword>
<evidence type="ECO:0000313" key="3">
    <source>
        <dbReference type="EMBL" id="KAF3325849.1"/>
    </source>
</evidence>
<proteinExistence type="predicted"/>
<feature type="domain" description="C2H2-type" evidence="2">
    <location>
        <begin position="162"/>
        <end position="186"/>
    </location>
</feature>
<dbReference type="OrthoDB" id="434647at2759"/>
<dbReference type="GO" id="GO:0008270">
    <property type="term" value="F:zinc ion binding"/>
    <property type="evidence" value="ECO:0007669"/>
    <property type="project" value="UniProtKB-KW"/>
</dbReference>
<dbReference type="Proteomes" id="UP000623129">
    <property type="component" value="Unassembled WGS sequence"/>
</dbReference>
<dbReference type="EMBL" id="SWLB01000019">
    <property type="protein sequence ID" value="KAF3325849.1"/>
    <property type="molecule type" value="Genomic_DNA"/>
</dbReference>
<name>A0A833QVC4_9POAL</name>
<feature type="domain" description="C2H2-type" evidence="2">
    <location>
        <begin position="228"/>
        <end position="254"/>
    </location>
</feature>
<dbReference type="AlphaFoldDB" id="A0A833QVC4"/>
<dbReference type="SUPFAM" id="SSF57667">
    <property type="entry name" value="beta-beta-alpha zinc fingers"/>
    <property type="match status" value="1"/>
</dbReference>
<evidence type="ECO:0000259" key="2">
    <source>
        <dbReference type="SMART" id="SM00355"/>
    </source>
</evidence>
<keyword evidence="3" id="KW-0479">Metal-binding</keyword>
<protein>
    <submittedName>
        <fullName evidence="3">Zinc-finger of C2H2 type</fullName>
    </submittedName>
</protein>
<keyword evidence="3" id="KW-0863">Zinc-finger</keyword>
<dbReference type="PANTHER" id="PTHR47487:SF2">
    <property type="entry name" value="C2H2-TYPE DOMAIN-CONTAINING PROTEIN"/>
    <property type="match status" value="1"/>
</dbReference>
<reference evidence="3" key="1">
    <citation type="submission" date="2020-01" db="EMBL/GenBank/DDBJ databases">
        <title>Genome sequence of Kobresia littledalei, the first chromosome-level genome in the family Cyperaceae.</title>
        <authorList>
            <person name="Qu G."/>
        </authorList>
    </citation>
    <scope>NUCLEOTIDE SEQUENCE</scope>
    <source>
        <strain evidence="3">C.B.Clarke</strain>
        <tissue evidence="3">Leaf</tissue>
    </source>
</reference>
<dbReference type="Gene3D" id="3.30.160.60">
    <property type="entry name" value="Classic Zinc Finger"/>
    <property type="match status" value="1"/>
</dbReference>
<keyword evidence="3" id="KW-0862">Zinc</keyword>
<dbReference type="SMART" id="SM00355">
    <property type="entry name" value="ZnF_C2H2"/>
    <property type="match status" value="2"/>
</dbReference>
<dbReference type="InterPro" id="IPR013087">
    <property type="entry name" value="Znf_C2H2_type"/>
</dbReference>
<organism evidence="3 4">
    <name type="scientific">Carex littledalei</name>
    <dbReference type="NCBI Taxonomy" id="544730"/>
    <lineage>
        <taxon>Eukaryota</taxon>
        <taxon>Viridiplantae</taxon>
        <taxon>Streptophyta</taxon>
        <taxon>Embryophyta</taxon>
        <taxon>Tracheophyta</taxon>
        <taxon>Spermatophyta</taxon>
        <taxon>Magnoliopsida</taxon>
        <taxon>Liliopsida</taxon>
        <taxon>Poales</taxon>
        <taxon>Cyperaceae</taxon>
        <taxon>Cyperoideae</taxon>
        <taxon>Cariceae</taxon>
        <taxon>Carex</taxon>
        <taxon>Carex subgen. Euthyceras</taxon>
    </lineage>
</organism>
<dbReference type="InterPro" id="IPR036236">
    <property type="entry name" value="Znf_C2H2_sf"/>
</dbReference>
<evidence type="ECO:0000313" key="4">
    <source>
        <dbReference type="Proteomes" id="UP000623129"/>
    </source>
</evidence>
<accession>A0A833QVC4</accession>